<dbReference type="STRING" id="6832.A0A553PNT2"/>
<dbReference type="GO" id="GO:0005829">
    <property type="term" value="C:cytosol"/>
    <property type="evidence" value="ECO:0007669"/>
    <property type="project" value="TreeGrafter"/>
</dbReference>
<dbReference type="PANTHER" id="PTHR11595">
    <property type="entry name" value="EF-HAND AND COILED-COIL DOMAIN-CONTAINING FAMILY MEMBER"/>
    <property type="match status" value="1"/>
</dbReference>
<proteinExistence type="inferred from homology"/>
<keyword evidence="9" id="KW-1185">Reference proteome</keyword>
<evidence type="ECO:0000256" key="5">
    <source>
        <dbReference type="RuleBase" id="RU003791"/>
    </source>
</evidence>
<dbReference type="InterPro" id="IPR036282">
    <property type="entry name" value="Glutathione-S-Trfase_C_sf"/>
</dbReference>
<evidence type="ECO:0000259" key="7">
    <source>
        <dbReference type="SMART" id="SM00888"/>
    </source>
</evidence>
<dbReference type="InterPro" id="IPR049720">
    <property type="entry name" value="EF1B_bsu/dsu"/>
</dbReference>
<dbReference type="CDD" id="cd10308">
    <property type="entry name" value="GST_C_eEF1b_like"/>
    <property type="match status" value="1"/>
</dbReference>
<dbReference type="Pfam" id="PF00736">
    <property type="entry name" value="EF1_GNE"/>
    <property type="match status" value="1"/>
</dbReference>
<dbReference type="GO" id="GO:0005085">
    <property type="term" value="F:guanyl-nucleotide exchange factor activity"/>
    <property type="evidence" value="ECO:0007669"/>
    <property type="project" value="TreeGrafter"/>
</dbReference>
<dbReference type="InterPro" id="IPR036219">
    <property type="entry name" value="eEF-1beta-like_sf"/>
</dbReference>
<dbReference type="InterPro" id="IPR053836">
    <property type="entry name" value="Arc1-like_N"/>
</dbReference>
<feature type="region of interest" description="Disordered" evidence="6">
    <location>
        <begin position="81"/>
        <end position="110"/>
    </location>
</feature>
<dbReference type="Gene3D" id="3.30.70.60">
    <property type="match status" value="1"/>
</dbReference>
<comment type="caution">
    <text evidence="8">The sequence shown here is derived from an EMBL/GenBank/DDBJ whole genome shotgun (WGS) entry which is preliminary data.</text>
</comment>
<gene>
    <name evidence="8" type="ORF">TCAL_05115</name>
</gene>
<evidence type="ECO:0000256" key="4">
    <source>
        <dbReference type="ARBA" id="ARBA00022917"/>
    </source>
</evidence>
<keyword evidence="3 5" id="KW-0251">Elongation factor</keyword>
<feature type="domain" description="Translation elongation factor EF1B beta/delta subunit guanine nucleotide exchange" evidence="7">
    <location>
        <begin position="90"/>
        <end position="164"/>
    </location>
</feature>
<dbReference type="Gene3D" id="1.20.1050.130">
    <property type="match status" value="1"/>
</dbReference>
<dbReference type="EMBL" id="VCGU01000002">
    <property type="protein sequence ID" value="TRY79344.1"/>
    <property type="molecule type" value="Genomic_DNA"/>
</dbReference>
<dbReference type="SMART" id="SM00888">
    <property type="entry name" value="EF1_GNE"/>
    <property type="match status" value="1"/>
</dbReference>
<sequence length="164" mass="17846">MFSDLKSEAGLKKLNGYLADKSYIEGFVPTSADVEVFKAVGQAPAAAKLPHVARWYRHLKSFNGGEQGKFAKAKKADYASGGAAAPAKDDDDDVDLFGSDEDEEEEDAEKARVPKFVPVGYGIKKLTIMCTVEDAKVSIDELQEKITDMEDFVQSCDVAAMNKI</sequence>
<dbReference type="PROSITE" id="PS00825">
    <property type="entry name" value="EF1BD_2"/>
    <property type="match status" value="1"/>
</dbReference>
<dbReference type="CDD" id="cd00292">
    <property type="entry name" value="EF1B"/>
    <property type="match status" value="1"/>
</dbReference>
<name>A0A553PNT2_TIGCA</name>
<evidence type="ECO:0000256" key="1">
    <source>
        <dbReference type="ARBA" id="ARBA00007411"/>
    </source>
</evidence>
<dbReference type="GO" id="GO:0005853">
    <property type="term" value="C:eukaryotic translation elongation factor 1 complex"/>
    <property type="evidence" value="ECO:0007669"/>
    <property type="project" value="InterPro"/>
</dbReference>
<dbReference type="GO" id="GO:0003746">
    <property type="term" value="F:translation elongation factor activity"/>
    <property type="evidence" value="ECO:0007669"/>
    <property type="project" value="UniProtKB-KW"/>
</dbReference>
<dbReference type="InterPro" id="IPR014717">
    <property type="entry name" value="Transl_elong_EF1B/ribsomal_bS6"/>
</dbReference>
<dbReference type="PANTHER" id="PTHR11595:SF21">
    <property type="entry name" value="ELONGATION FACTOR 1-BETA"/>
    <property type="match status" value="1"/>
</dbReference>
<dbReference type="PROSITE" id="PS00824">
    <property type="entry name" value="EF1BD_1"/>
    <property type="match status" value="1"/>
</dbReference>
<comment type="subunit">
    <text evidence="2">EF-1 is composed of 4 subunits: alpha, beta, delta, and gamma.</text>
</comment>
<comment type="similarity">
    <text evidence="1 5">Belongs to the EF-1-beta/EF-1-delta family.</text>
</comment>
<dbReference type="Proteomes" id="UP000318571">
    <property type="component" value="Chromosome 6"/>
</dbReference>
<evidence type="ECO:0000256" key="6">
    <source>
        <dbReference type="SAM" id="MobiDB-lite"/>
    </source>
</evidence>
<reference evidence="8 9" key="1">
    <citation type="journal article" date="2018" name="Nat. Ecol. Evol.">
        <title>Genomic signatures of mitonuclear coevolution across populations of Tigriopus californicus.</title>
        <authorList>
            <person name="Barreto F.S."/>
            <person name="Watson E.T."/>
            <person name="Lima T.G."/>
            <person name="Willett C.S."/>
            <person name="Edmands S."/>
            <person name="Li W."/>
            <person name="Burton R.S."/>
        </authorList>
    </citation>
    <scope>NUCLEOTIDE SEQUENCE [LARGE SCALE GENOMIC DNA]</scope>
    <source>
        <strain evidence="8 9">San Diego</strain>
    </source>
</reference>
<dbReference type="OMA" id="NVARWFA"/>
<evidence type="ECO:0000313" key="8">
    <source>
        <dbReference type="EMBL" id="TRY79344.1"/>
    </source>
</evidence>
<keyword evidence="4 5" id="KW-0648">Protein biosynthesis</keyword>
<organism evidence="8 9">
    <name type="scientific">Tigriopus californicus</name>
    <name type="common">Marine copepod</name>
    <dbReference type="NCBI Taxonomy" id="6832"/>
    <lineage>
        <taxon>Eukaryota</taxon>
        <taxon>Metazoa</taxon>
        <taxon>Ecdysozoa</taxon>
        <taxon>Arthropoda</taxon>
        <taxon>Crustacea</taxon>
        <taxon>Multicrustacea</taxon>
        <taxon>Hexanauplia</taxon>
        <taxon>Copepoda</taxon>
        <taxon>Harpacticoida</taxon>
        <taxon>Harpacticidae</taxon>
        <taxon>Tigriopus</taxon>
    </lineage>
</organism>
<dbReference type="AlphaFoldDB" id="A0A553PNT2"/>
<evidence type="ECO:0000256" key="2">
    <source>
        <dbReference type="ARBA" id="ARBA00011613"/>
    </source>
</evidence>
<dbReference type="SUPFAM" id="SSF47616">
    <property type="entry name" value="GST C-terminal domain-like"/>
    <property type="match status" value="1"/>
</dbReference>
<dbReference type="SUPFAM" id="SSF54984">
    <property type="entry name" value="eEF-1beta-like"/>
    <property type="match status" value="1"/>
</dbReference>
<evidence type="ECO:0000313" key="9">
    <source>
        <dbReference type="Proteomes" id="UP000318571"/>
    </source>
</evidence>
<accession>A0A553PNT2</accession>
<feature type="compositionally biased region" description="Acidic residues" evidence="6">
    <location>
        <begin position="89"/>
        <end position="108"/>
    </location>
</feature>
<dbReference type="InterPro" id="IPR014038">
    <property type="entry name" value="EF1B_bsu/dsu_GNE"/>
</dbReference>
<dbReference type="Pfam" id="PF21972">
    <property type="entry name" value="Arc1p_N_like"/>
    <property type="match status" value="1"/>
</dbReference>
<dbReference type="FunFam" id="3.30.70.60:FF:000001">
    <property type="entry name" value="Elongation factor 1-beta 1 like"/>
    <property type="match status" value="1"/>
</dbReference>
<dbReference type="InterPro" id="IPR001326">
    <property type="entry name" value="Transl_elong_EF1B_B/D_CS"/>
</dbReference>
<protein>
    <recommendedName>
        <fullName evidence="7">Translation elongation factor EF1B beta/delta subunit guanine nucleotide exchange domain-containing protein</fullName>
    </recommendedName>
</protein>
<evidence type="ECO:0000256" key="3">
    <source>
        <dbReference type="ARBA" id="ARBA00022768"/>
    </source>
</evidence>